<dbReference type="InterPro" id="IPR029044">
    <property type="entry name" value="Nucleotide-diphossugar_trans"/>
</dbReference>
<keyword evidence="10" id="KW-1185">Reference proteome</keyword>
<gene>
    <name evidence="9" type="ORF">GCM10007094_27310</name>
</gene>
<evidence type="ECO:0000256" key="7">
    <source>
        <dbReference type="ARBA" id="ARBA00023136"/>
    </source>
</evidence>
<keyword evidence="3" id="KW-0808">Transferase</keyword>
<dbReference type="RefSeq" id="WP_189437329.1">
    <property type="nucleotide sequence ID" value="NZ_BMXE01000004.1"/>
</dbReference>
<protein>
    <submittedName>
        <fullName evidence="9">Dolichol-phosphate mannosyltransferase</fullName>
    </submittedName>
</protein>
<proteinExistence type="predicted"/>
<dbReference type="PANTHER" id="PTHR48090">
    <property type="entry name" value="UNDECAPRENYL-PHOSPHATE 4-DEOXY-4-FORMAMIDO-L-ARABINOSE TRANSFERASE-RELATED"/>
    <property type="match status" value="1"/>
</dbReference>
<keyword evidence="5" id="KW-0448">Lipopolysaccharide biosynthesis</keyword>
<dbReference type="InterPro" id="IPR001173">
    <property type="entry name" value="Glyco_trans_2-like"/>
</dbReference>
<evidence type="ECO:0000256" key="2">
    <source>
        <dbReference type="ARBA" id="ARBA00022676"/>
    </source>
</evidence>
<comment type="caution">
    <text evidence="9">The sequence shown here is derived from an EMBL/GenBank/DDBJ whole genome shotgun (WGS) entry which is preliminary data.</text>
</comment>
<keyword evidence="2 9" id="KW-0328">Glycosyltransferase</keyword>
<dbReference type="GO" id="GO:0016757">
    <property type="term" value="F:glycosyltransferase activity"/>
    <property type="evidence" value="ECO:0007669"/>
    <property type="project" value="UniProtKB-KW"/>
</dbReference>
<keyword evidence="1" id="KW-1003">Cell membrane</keyword>
<evidence type="ECO:0000256" key="6">
    <source>
        <dbReference type="ARBA" id="ARBA00022989"/>
    </source>
</evidence>
<dbReference type="SUPFAM" id="SSF53448">
    <property type="entry name" value="Nucleotide-diphospho-sugar transferases"/>
    <property type="match status" value="1"/>
</dbReference>
<keyword evidence="7" id="KW-0472">Membrane</keyword>
<dbReference type="EMBL" id="BMXE01000004">
    <property type="protein sequence ID" value="GHB36216.1"/>
    <property type="molecule type" value="Genomic_DNA"/>
</dbReference>
<evidence type="ECO:0000256" key="4">
    <source>
        <dbReference type="ARBA" id="ARBA00022692"/>
    </source>
</evidence>
<keyword evidence="4" id="KW-0812">Transmembrane</keyword>
<dbReference type="CDD" id="cd04179">
    <property type="entry name" value="DPM_DPG-synthase_like"/>
    <property type="match status" value="1"/>
</dbReference>
<keyword evidence="6" id="KW-1133">Transmembrane helix</keyword>
<evidence type="ECO:0000256" key="3">
    <source>
        <dbReference type="ARBA" id="ARBA00022679"/>
    </source>
</evidence>
<dbReference type="InterPro" id="IPR050256">
    <property type="entry name" value="Glycosyltransferase_2"/>
</dbReference>
<dbReference type="PANTHER" id="PTHR48090:SF3">
    <property type="entry name" value="UNDECAPRENYL-PHOSPHATE 4-DEOXY-4-FORMAMIDO-L-ARABINOSE TRANSFERASE"/>
    <property type="match status" value="1"/>
</dbReference>
<dbReference type="Pfam" id="PF00535">
    <property type="entry name" value="Glycos_transf_2"/>
    <property type="match status" value="1"/>
</dbReference>
<dbReference type="Proteomes" id="UP000637980">
    <property type="component" value="Unassembled WGS sequence"/>
</dbReference>
<feature type="domain" description="Glycosyltransferase 2-like" evidence="8">
    <location>
        <begin position="13"/>
        <end position="173"/>
    </location>
</feature>
<sequence>MTMSTGKSEIDVSVIIPAKNERDNLPPLLDEIAEALVGYRFEVIVVDDGSTDDSLDVLQSYGAEHKFLRLLHHKHSGGQSCSVRSGVLHARGTYVATIDGDGQNNPIYYREMLAAMEEGGERVGLVAGQRLGRKAGVFKRYASKAANKLRGAILKDNTRDSGCGLKLLRREVFLQLPYFDSWHRFLPALVIREGYEVVHVDVVDRERAFGVSKYGILDRALVGALDLFGVWWLRRRRKVIPDITVVTDTEQSPAKEDS</sequence>
<evidence type="ECO:0000256" key="1">
    <source>
        <dbReference type="ARBA" id="ARBA00022475"/>
    </source>
</evidence>
<dbReference type="Gene3D" id="3.90.550.10">
    <property type="entry name" value="Spore Coat Polysaccharide Biosynthesis Protein SpsA, Chain A"/>
    <property type="match status" value="1"/>
</dbReference>
<name>A0ABQ3EIJ9_9HYPH</name>
<accession>A0ABQ3EIJ9</accession>
<evidence type="ECO:0000256" key="5">
    <source>
        <dbReference type="ARBA" id="ARBA00022985"/>
    </source>
</evidence>
<evidence type="ECO:0000313" key="9">
    <source>
        <dbReference type="EMBL" id="GHB36216.1"/>
    </source>
</evidence>
<evidence type="ECO:0000259" key="8">
    <source>
        <dbReference type="Pfam" id="PF00535"/>
    </source>
</evidence>
<evidence type="ECO:0000313" key="10">
    <source>
        <dbReference type="Proteomes" id="UP000637980"/>
    </source>
</evidence>
<reference evidence="10" key="1">
    <citation type="journal article" date="2019" name="Int. J. Syst. Evol. Microbiol.">
        <title>The Global Catalogue of Microorganisms (GCM) 10K type strain sequencing project: providing services to taxonomists for standard genome sequencing and annotation.</title>
        <authorList>
            <consortium name="The Broad Institute Genomics Platform"/>
            <consortium name="The Broad Institute Genome Sequencing Center for Infectious Disease"/>
            <person name="Wu L."/>
            <person name="Ma J."/>
        </authorList>
    </citation>
    <scope>NUCLEOTIDE SEQUENCE [LARGE SCALE GENOMIC DNA]</scope>
    <source>
        <strain evidence="10">KCTC 12861</strain>
    </source>
</reference>
<organism evidence="9 10">
    <name type="scientific">Pseudovibrio japonicus</name>
    <dbReference type="NCBI Taxonomy" id="366534"/>
    <lineage>
        <taxon>Bacteria</taxon>
        <taxon>Pseudomonadati</taxon>
        <taxon>Pseudomonadota</taxon>
        <taxon>Alphaproteobacteria</taxon>
        <taxon>Hyphomicrobiales</taxon>
        <taxon>Stappiaceae</taxon>
        <taxon>Pseudovibrio</taxon>
    </lineage>
</organism>